<organism evidence="1 2">
    <name type="scientific">Ananas comosus</name>
    <name type="common">Pineapple</name>
    <name type="synonym">Ananas ananas</name>
    <dbReference type="NCBI Taxonomy" id="4615"/>
    <lineage>
        <taxon>Eukaryota</taxon>
        <taxon>Viridiplantae</taxon>
        <taxon>Streptophyta</taxon>
        <taxon>Embryophyta</taxon>
        <taxon>Tracheophyta</taxon>
        <taxon>Spermatophyta</taxon>
        <taxon>Magnoliopsida</taxon>
        <taxon>Liliopsida</taxon>
        <taxon>Poales</taxon>
        <taxon>Bromeliaceae</taxon>
        <taxon>Bromelioideae</taxon>
        <taxon>Ananas</taxon>
    </lineage>
</organism>
<dbReference type="Proteomes" id="UP000515123">
    <property type="component" value="Linkage group 14"/>
</dbReference>
<name>A0A6P5G5T1_ANACO</name>
<dbReference type="GeneID" id="109720477"/>
<evidence type="ECO:0000313" key="1">
    <source>
        <dbReference type="Proteomes" id="UP000515123"/>
    </source>
</evidence>
<dbReference type="AlphaFoldDB" id="A0A6P5G5T1"/>
<accession>A0A6P5G5T1</accession>
<gene>
    <name evidence="2" type="primary">LOC109720477</name>
</gene>
<sequence length="259" mass="28681">METIIRERTLDPACRYSSLMGSPHLSSELAPPFQSSSRITANLAPESIHGSSISNFSTALGYRPNGQHRVVANFSSCSNGRVMDSIGSILGTNFAHQASDSSYLCSTPCNALLARAVQNNGASSNILCVRDNGSRSLNDQTRMIFEQYNIYDNTHLSSGSEACVPWMRNSSLSALGSCRKSNFMDKFNCESPCVTGLCWNGFYFGLRGIEAGHEAFTNFQNQFWRRMIYYKGNLLRIPNLVTIITMYCKKKITLGSKRS</sequence>
<evidence type="ECO:0000313" key="2">
    <source>
        <dbReference type="RefSeq" id="XP_020103212.1"/>
    </source>
</evidence>
<keyword evidence="1" id="KW-1185">Reference proteome</keyword>
<protein>
    <submittedName>
        <fullName evidence="2">Uncharacterized protein LOC109720477</fullName>
    </submittedName>
</protein>
<dbReference type="RefSeq" id="XP_020103212.1">
    <property type="nucleotide sequence ID" value="XM_020247623.1"/>
</dbReference>
<reference evidence="2" key="2">
    <citation type="submission" date="2025-08" db="UniProtKB">
        <authorList>
            <consortium name="RefSeq"/>
        </authorList>
    </citation>
    <scope>IDENTIFICATION</scope>
    <source>
        <tissue evidence="2">Leaf</tissue>
    </source>
</reference>
<reference evidence="1" key="1">
    <citation type="journal article" date="2015" name="Nat. Genet.">
        <title>The pineapple genome and the evolution of CAM photosynthesis.</title>
        <authorList>
            <person name="Ming R."/>
            <person name="VanBuren R."/>
            <person name="Wai C.M."/>
            <person name="Tang H."/>
            <person name="Schatz M.C."/>
            <person name="Bowers J.E."/>
            <person name="Lyons E."/>
            <person name="Wang M.L."/>
            <person name="Chen J."/>
            <person name="Biggers E."/>
            <person name="Zhang J."/>
            <person name="Huang L."/>
            <person name="Zhang L."/>
            <person name="Miao W."/>
            <person name="Zhang J."/>
            <person name="Ye Z."/>
            <person name="Miao C."/>
            <person name="Lin Z."/>
            <person name="Wang H."/>
            <person name="Zhou H."/>
            <person name="Yim W.C."/>
            <person name="Priest H.D."/>
            <person name="Zheng C."/>
            <person name="Woodhouse M."/>
            <person name="Edger P.P."/>
            <person name="Guyot R."/>
            <person name="Guo H.B."/>
            <person name="Guo H."/>
            <person name="Zheng G."/>
            <person name="Singh R."/>
            <person name="Sharma A."/>
            <person name="Min X."/>
            <person name="Zheng Y."/>
            <person name="Lee H."/>
            <person name="Gurtowski J."/>
            <person name="Sedlazeck F.J."/>
            <person name="Harkess A."/>
            <person name="McKain M.R."/>
            <person name="Liao Z."/>
            <person name="Fang J."/>
            <person name="Liu J."/>
            <person name="Zhang X."/>
            <person name="Zhang Q."/>
            <person name="Hu W."/>
            <person name="Qin Y."/>
            <person name="Wang K."/>
            <person name="Chen L.Y."/>
            <person name="Shirley N."/>
            <person name="Lin Y.R."/>
            <person name="Liu L.Y."/>
            <person name="Hernandez A.G."/>
            <person name="Wright C.L."/>
            <person name="Bulone V."/>
            <person name="Tuskan G.A."/>
            <person name="Heath K."/>
            <person name="Zee F."/>
            <person name="Moore P.H."/>
            <person name="Sunkar R."/>
            <person name="Leebens-Mack J.H."/>
            <person name="Mockler T."/>
            <person name="Bennetzen J.L."/>
            <person name="Freeling M."/>
            <person name="Sankoff D."/>
            <person name="Paterson A.H."/>
            <person name="Zhu X."/>
            <person name="Yang X."/>
            <person name="Smith J.A."/>
            <person name="Cushman J.C."/>
            <person name="Paull R.E."/>
            <person name="Yu Q."/>
        </authorList>
    </citation>
    <scope>NUCLEOTIDE SEQUENCE [LARGE SCALE GENOMIC DNA]</scope>
    <source>
        <strain evidence="1">cv. F153</strain>
    </source>
</reference>
<proteinExistence type="predicted"/>